<evidence type="ECO:0000313" key="3">
    <source>
        <dbReference type="Proteomes" id="UP000796880"/>
    </source>
</evidence>
<feature type="region of interest" description="Disordered" evidence="1">
    <location>
        <begin position="1"/>
        <end position="101"/>
    </location>
</feature>
<feature type="region of interest" description="Disordered" evidence="1">
    <location>
        <begin position="431"/>
        <end position="452"/>
    </location>
</feature>
<dbReference type="AlphaFoldDB" id="A0A8K0MSQ1"/>
<feature type="compositionally biased region" description="Basic and acidic residues" evidence="1">
    <location>
        <begin position="17"/>
        <end position="99"/>
    </location>
</feature>
<name>A0A8K0MSQ1_9ROSA</name>
<feature type="region of interest" description="Disordered" evidence="1">
    <location>
        <begin position="308"/>
        <end position="354"/>
    </location>
</feature>
<accession>A0A8K0MSQ1</accession>
<gene>
    <name evidence="2" type="ORF">FNV43_RR01288</name>
</gene>
<feature type="compositionally biased region" description="Basic and acidic residues" evidence="1">
    <location>
        <begin position="308"/>
        <end position="320"/>
    </location>
</feature>
<dbReference type="OrthoDB" id="1913135at2759"/>
<feature type="compositionally biased region" description="Polar residues" evidence="1">
    <location>
        <begin position="329"/>
        <end position="347"/>
    </location>
</feature>
<organism evidence="2 3">
    <name type="scientific">Rhamnella rubrinervis</name>
    <dbReference type="NCBI Taxonomy" id="2594499"/>
    <lineage>
        <taxon>Eukaryota</taxon>
        <taxon>Viridiplantae</taxon>
        <taxon>Streptophyta</taxon>
        <taxon>Embryophyta</taxon>
        <taxon>Tracheophyta</taxon>
        <taxon>Spermatophyta</taxon>
        <taxon>Magnoliopsida</taxon>
        <taxon>eudicotyledons</taxon>
        <taxon>Gunneridae</taxon>
        <taxon>Pentapetalae</taxon>
        <taxon>rosids</taxon>
        <taxon>fabids</taxon>
        <taxon>Rosales</taxon>
        <taxon>Rhamnaceae</taxon>
        <taxon>rhamnoid group</taxon>
        <taxon>Rhamneae</taxon>
        <taxon>Rhamnella</taxon>
    </lineage>
</organism>
<reference evidence="2" key="1">
    <citation type="submission" date="2020-03" db="EMBL/GenBank/DDBJ databases">
        <title>A high-quality chromosome-level genome assembly of a woody plant with both climbing and erect habits, Rhamnella rubrinervis.</title>
        <authorList>
            <person name="Lu Z."/>
            <person name="Yang Y."/>
            <person name="Zhu X."/>
            <person name="Sun Y."/>
        </authorList>
    </citation>
    <scope>NUCLEOTIDE SEQUENCE</scope>
    <source>
        <strain evidence="2">BYM</strain>
        <tissue evidence="2">Leaf</tissue>
    </source>
</reference>
<feature type="compositionally biased region" description="Polar residues" evidence="1">
    <location>
        <begin position="198"/>
        <end position="215"/>
    </location>
</feature>
<sequence>MLLQEKHREKKHKKEKRDRERREGKEKREKDRSDEKHREKKDKKEKQKDKKRDKEKDKDKSKDKSSALDEKRHSGKTENHGGEKLVQNKDKENNGDKRFPGQFAVYKAEKLSQKSYLDEANKDSKLVQELGRRIKDEAKGIGNQFENFNGSDPRKDEGMVRLVAKSTGSLAEGKEKNKHRRVEDKTTDGQGVLDEAKTSGNAMLQNTVGIVQTNFGGLPRQLDKNVDSKIEGKEKEKDKKGDDKRGDKRKDKDKEKKNEKKDKDRDKEKKKEKKEKKAKEKIQIKNTDKIQIRNTEKIPLNNIEKIHLKNTEPDKLKESSKGGLIGFNSIKTSSLSKDSNRTSSTEGNLKKRKDFETNGVLHAYDIKPSKLPRPASFSHPIAENGRILEPCQNSVLHASDRQGTANDLKMDNKERKINGVIGAWPSSVSPMKHASATAQADPIAESSSRPPHPDSKYLNHIYAVPIVEQFSDCDDQEWLFSGNDSQLKKSLAESSAVKEAPQVWAEALQMESADVYALPYVVPY</sequence>
<evidence type="ECO:0008006" key="4">
    <source>
        <dbReference type="Google" id="ProtNLM"/>
    </source>
</evidence>
<dbReference type="PANTHER" id="PTHR34660">
    <property type="entry name" value="MYB-LIKE PROTEIN X"/>
    <property type="match status" value="1"/>
</dbReference>
<dbReference type="Proteomes" id="UP000796880">
    <property type="component" value="Unassembled WGS sequence"/>
</dbReference>
<keyword evidence="3" id="KW-1185">Reference proteome</keyword>
<dbReference type="EMBL" id="VOIH02000001">
    <property type="protein sequence ID" value="KAF3456634.1"/>
    <property type="molecule type" value="Genomic_DNA"/>
</dbReference>
<proteinExistence type="predicted"/>
<comment type="caution">
    <text evidence="2">The sequence shown here is derived from an EMBL/GenBank/DDBJ whole genome shotgun (WGS) entry which is preliminary data.</text>
</comment>
<protein>
    <recommendedName>
        <fullName evidence="4">Myb-like protein X</fullName>
    </recommendedName>
</protein>
<evidence type="ECO:0000313" key="2">
    <source>
        <dbReference type="EMBL" id="KAF3456634.1"/>
    </source>
</evidence>
<feature type="compositionally biased region" description="Basic and acidic residues" evidence="1">
    <location>
        <begin position="221"/>
        <end position="290"/>
    </location>
</feature>
<evidence type="ECO:0000256" key="1">
    <source>
        <dbReference type="SAM" id="MobiDB-lite"/>
    </source>
</evidence>
<dbReference type="PANTHER" id="PTHR34660:SF3">
    <property type="entry name" value="RRM DOMAIN-CONTAINING PROTEIN"/>
    <property type="match status" value="1"/>
</dbReference>
<feature type="region of interest" description="Disordered" evidence="1">
    <location>
        <begin position="166"/>
        <end position="290"/>
    </location>
</feature>